<dbReference type="AlphaFoldDB" id="A0AAU2AB80"/>
<dbReference type="EMBL" id="CP108222">
    <property type="protein sequence ID" value="WTT21460.1"/>
    <property type="molecule type" value="Genomic_DNA"/>
</dbReference>
<proteinExistence type="inferred from homology"/>
<evidence type="ECO:0000313" key="3">
    <source>
        <dbReference type="EMBL" id="WTT21460.1"/>
    </source>
</evidence>
<dbReference type="InterPro" id="IPR000468">
    <property type="entry name" value="Barstar"/>
</dbReference>
<accession>A0AAU2AB80</accession>
<organism evidence="3">
    <name type="scientific">Streptomyces sp. NBC_00093</name>
    <dbReference type="NCBI Taxonomy" id="2975649"/>
    <lineage>
        <taxon>Bacteria</taxon>
        <taxon>Bacillati</taxon>
        <taxon>Actinomycetota</taxon>
        <taxon>Actinomycetes</taxon>
        <taxon>Kitasatosporales</taxon>
        <taxon>Streptomycetaceae</taxon>
        <taxon>Streptomyces</taxon>
    </lineage>
</organism>
<feature type="domain" description="Barstar (barnase inhibitor)" evidence="2">
    <location>
        <begin position="40"/>
        <end position="135"/>
    </location>
</feature>
<protein>
    <submittedName>
        <fullName evidence="3">Barstar family protein</fullName>
    </submittedName>
</protein>
<evidence type="ECO:0000256" key="1">
    <source>
        <dbReference type="ARBA" id="ARBA00006845"/>
    </source>
</evidence>
<dbReference type="SUPFAM" id="SSF52038">
    <property type="entry name" value="Barstar-related"/>
    <property type="match status" value="1"/>
</dbReference>
<dbReference type="Pfam" id="PF01337">
    <property type="entry name" value="Barstar"/>
    <property type="match status" value="1"/>
</dbReference>
<sequence>MTDHPLVPVLAGSAPAGVLSWPAALPAEGALEAAREAGWETADLDLADVTDKAGLMTACATALRFPDWFGANWDALADCLGDLAWWPATRGRLVLVRNWQAYAAARPEEWTTLQEIFADAAATWRETETGLAVVMVLG</sequence>
<reference evidence="3" key="1">
    <citation type="submission" date="2022-10" db="EMBL/GenBank/DDBJ databases">
        <title>The complete genomes of actinobacterial strains from the NBC collection.</title>
        <authorList>
            <person name="Joergensen T.S."/>
            <person name="Alvarez Arevalo M."/>
            <person name="Sterndorff E.B."/>
            <person name="Faurdal D."/>
            <person name="Vuksanovic O."/>
            <person name="Mourched A.-S."/>
            <person name="Charusanti P."/>
            <person name="Shaw S."/>
            <person name="Blin K."/>
            <person name="Weber T."/>
        </authorList>
    </citation>
    <scope>NUCLEOTIDE SEQUENCE</scope>
    <source>
        <strain evidence="3">NBC_00093</strain>
    </source>
</reference>
<comment type="similarity">
    <text evidence="1">Belongs to the barstar family.</text>
</comment>
<evidence type="ECO:0000259" key="2">
    <source>
        <dbReference type="Pfam" id="PF01337"/>
    </source>
</evidence>
<dbReference type="Gene3D" id="3.30.370.10">
    <property type="entry name" value="Barstar-like"/>
    <property type="match status" value="1"/>
</dbReference>
<dbReference type="CDD" id="cd05141">
    <property type="entry name" value="Barstar_evA4336-like"/>
    <property type="match status" value="1"/>
</dbReference>
<gene>
    <name evidence="3" type="ORF">OHA22_40985</name>
</gene>
<dbReference type="InterPro" id="IPR035905">
    <property type="entry name" value="Barstar-like_sf"/>
</dbReference>
<name>A0AAU2AB80_9ACTN</name>